<dbReference type="PROSITE" id="PS50071">
    <property type="entry name" value="HOMEOBOX_2"/>
    <property type="match status" value="1"/>
</dbReference>
<keyword evidence="7 14" id="KW-0238">DNA-binding</keyword>
<dbReference type="GO" id="GO:0071837">
    <property type="term" value="F:HMG box domain binding"/>
    <property type="evidence" value="ECO:0007669"/>
    <property type="project" value="Ensembl"/>
</dbReference>
<evidence type="ECO:0000256" key="7">
    <source>
        <dbReference type="ARBA" id="ARBA00023125"/>
    </source>
</evidence>
<dbReference type="InterPro" id="IPR042634">
    <property type="entry name" value="MOX-1/MOX-2"/>
</dbReference>
<dbReference type="Ensembl" id="ENSPMRT00000020280.1">
    <property type="protein sequence ID" value="ENSPMRP00000019100.1"/>
    <property type="gene ID" value="ENSPMRG00000012481.1"/>
</dbReference>
<dbReference type="GO" id="GO:0001228">
    <property type="term" value="F:DNA-binding transcription activator activity, RNA polymerase II-specific"/>
    <property type="evidence" value="ECO:0007669"/>
    <property type="project" value="Ensembl"/>
</dbReference>
<keyword evidence="19" id="KW-1185">Reference proteome</keyword>
<dbReference type="PANTHER" id="PTHR24328">
    <property type="entry name" value="HOMEOBOX PROTEIN MOX"/>
    <property type="match status" value="1"/>
</dbReference>
<dbReference type="GO" id="GO:0000978">
    <property type="term" value="F:RNA polymerase II cis-regulatory region sequence-specific DNA binding"/>
    <property type="evidence" value="ECO:0007669"/>
    <property type="project" value="Ensembl"/>
</dbReference>
<evidence type="ECO:0000256" key="11">
    <source>
        <dbReference type="ARBA" id="ARBA00023242"/>
    </source>
</evidence>
<reference evidence="18" key="2">
    <citation type="submission" date="2025-08" db="UniProtKB">
        <authorList>
            <consortium name="Ensembl"/>
        </authorList>
    </citation>
    <scope>IDENTIFICATION</scope>
</reference>
<protein>
    <recommendedName>
        <fullName evidence="12">Homeobox protein MOX-1</fullName>
    </recommendedName>
    <alternativeName>
        <fullName evidence="13">Mesenchyme homeobox 1</fullName>
    </alternativeName>
</protein>
<name>A0A670J4K5_PODMU</name>
<evidence type="ECO:0000256" key="12">
    <source>
        <dbReference type="ARBA" id="ARBA00040829"/>
    </source>
</evidence>
<sequence length="250" mass="27890">MEPPAASSCMRNSHPTNALWGCLRNQHAEAGGTTGPHHYPQAPFSFHHKPDFGIYSDFSNSCLAAAPQSLPRDERAFDEHHSSFQHPAWHFAAAEGRRRLAAELALVSGEPEGSGPNVVDAAIGTSEDYVLAGNVVSETEKKTSRRKKGSQAQEERGTKAEVSSSKARKERTAFTKDQLRELEAEFAHHNYLTRLRRYEIAVNLDLTERQVKVWFQNRRMKWKRVKGGQPVSPQDHSLEDMDSAASPSSE</sequence>
<dbReference type="GO" id="GO:0003682">
    <property type="term" value="F:chromatin binding"/>
    <property type="evidence" value="ECO:0007669"/>
    <property type="project" value="Ensembl"/>
</dbReference>
<evidence type="ECO:0000256" key="15">
    <source>
        <dbReference type="RuleBase" id="RU000682"/>
    </source>
</evidence>
<dbReference type="GO" id="GO:0005634">
    <property type="term" value="C:nucleus"/>
    <property type="evidence" value="ECO:0007669"/>
    <property type="project" value="UniProtKB-SubCell"/>
</dbReference>
<feature type="DNA-binding region" description="Homeobox" evidence="14">
    <location>
        <begin position="167"/>
        <end position="226"/>
    </location>
</feature>
<evidence type="ECO:0000256" key="10">
    <source>
        <dbReference type="ARBA" id="ARBA00023163"/>
    </source>
</evidence>
<evidence type="ECO:0000256" key="8">
    <source>
        <dbReference type="ARBA" id="ARBA00023155"/>
    </source>
</evidence>
<dbReference type="InterPro" id="IPR001356">
    <property type="entry name" value="HD"/>
</dbReference>
<accession>A0A670J4K5</accession>
<dbReference type="SUPFAM" id="SSF46689">
    <property type="entry name" value="Homeodomain-like"/>
    <property type="match status" value="1"/>
</dbReference>
<keyword evidence="10" id="KW-0804">Transcription</keyword>
<dbReference type="GO" id="GO:0005737">
    <property type="term" value="C:cytoplasm"/>
    <property type="evidence" value="ECO:0007669"/>
    <property type="project" value="UniProtKB-SubCell"/>
</dbReference>
<dbReference type="PANTHER" id="PTHR24328:SF8">
    <property type="entry name" value="HOMEOBOX PROTEIN MOX-1"/>
    <property type="match status" value="1"/>
</dbReference>
<evidence type="ECO:0000256" key="4">
    <source>
        <dbReference type="ARBA" id="ARBA00022490"/>
    </source>
</evidence>
<dbReference type="CDD" id="cd00086">
    <property type="entry name" value="homeodomain"/>
    <property type="match status" value="1"/>
</dbReference>
<evidence type="ECO:0000256" key="13">
    <source>
        <dbReference type="ARBA" id="ARBA00041851"/>
    </source>
</evidence>
<evidence type="ECO:0000259" key="17">
    <source>
        <dbReference type="PROSITE" id="PS50071"/>
    </source>
</evidence>
<dbReference type="Proteomes" id="UP000472272">
    <property type="component" value="Chromosome 13"/>
</dbReference>
<dbReference type="GeneTree" id="ENSGT00940000154018"/>
<dbReference type="OMA" id="HAPSILW"/>
<proteinExistence type="predicted"/>
<comment type="subcellular location">
    <subcellularLocation>
        <location evidence="2">Cytoplasm</location>
    </subcellularLocation>
    <subcellularLocation>
        <location evidence="1 14 15">Nucleus</location>
    </subcellularLocation>
</comment>
<dbReference type="PRINTS" id="PR00024">
    <property type="entry name" value="HOMEOBOX"/>
</dbReference>
<dbReference type="InterPro" id="IPR009057">
    <property type="entry name" value="Homeodomain-like_sf"/>
</dbReference>
<dbReference type="GO" id="GO:0001757">
    <property type="term" value="P:somite specification"/>
    <property type="evidence" value="ECO:0007669"/>
    <property type="project" value="Ensembl"/>
</dbReference>
<evidence type="ECO:0000256" key="9">
    <source>
        <dbReference type="ARBA" id="ARBA00023159"/>
    </source>
</evidence>
<dbReference type="GO" id="GO:0061056">
    <property type="term" value="P:sclerotome development"/>
    <property type="evidence" value="ECO:0007669"/>
    <property type="project" value="Ensembl"/>
</dbReference>
<evidence type="ECO:0000313" key="19">
    <source>
        <dbReference type="Proteomes" id="UP000472272"/>
    </source>
</evidence>
<keyword evidence="4" id="KW-0963">Cytoplasm</keyword>
<evidence type="ECO:0000256" key="6">
    <source>
        <dbReference type="ARBA" id="ARBA00023015"/>
    </source>
</evidence>
<reference evidence="18 19" key="1">
    <citation type="journal article" date="2019" name="Proc. Natl. Acad. Sci. U.S.A.">
        <title>Regulatory changes in pterin and carotenoid genes underlie balanced color polymorphisms in the wall lizard.</title>
        <authorList>
            <person name="Andrade P."/>
            <person name="Pinho C."/>
            <person name="Perez I de Lanuza G."/>
            <person name="Afonso S."/>
            <person name="Brejcha J."/>
            <person name="Rubin C.J."/>
            <person name="Wallerman O."/>
            <person name="Pereira P."/>
            <person name="Sabatino S.J."/>
            <person name="Bellati A."/>
            <person name="Pellitteri-Rosa D."/>
            <person name="Bosakova Z."/>
            <person name="Bunikis I."/>
            <person name="Carretero M.A."/>
            <person name="Feiner N."/>
            <person name="Marsik P."/>
            <person name="Pauperio F."/>
            <person name="Salvi D."/>
            <person name="Soler L."/>
            <person name="While G.M."/>
            <person name="Uller T."/>
            <person name="Font E."/>
            <person name="Andersson L."/>
            <person name="Carneiro M."/>
        </authorList>
    </citation>
    <scope>NUCLEOTIDE SEQUENCE</scope>
</reference>
<feature type="region of interest" description="Disordered" evidence="16">
    <location>
        <begin position="224"/>
        <end position="250"/>
    </location>
</feature>
<feature type="region of interest" description="Disordered" evidence="16">
    <location>
        <begin position="138"/>
        <end position="174"/>
    </location>
</feature>
<dbReference type="SMART" id="SM00389">
    <property type="entry name" value="HOX"/>
    <property type="match status" value="1"/>
</dbReference>
<evidence type="ECO:0000256" key="14">
    <source>
        <dbReference type="PROSITE-ProRule" id="PRU00108"/>
    </source>
</evidence>
<keyword evidence="5" id="KW-0678">Repressor</keyword>
<keyword evidence="8 14" id="KW-0371">Homeobox</keyword>
<dbReference type="AlphaFoldDB" id="A0A670J4K5"/>
<dbReference type="FunFam" id="1.10.10.60:FF:000109">
    <property type="entry name" value="Homeobox protein MOX-2"/>
    <property type="match status" value="1"/>
</dbReference>
<evidence type="ECO:0000256" key="3">
    <source>
        <dbReference type="ARBA" id="ARBA00022473"/>
    </source>
</evidence>
<keyword evidence="6" id="KW-0805">Transcription regulation</keyword>
<dbReference type="Gene3D" id="1.10.10.60">
    <property type="entry name" value="Homeodomain-like"/>
    <property type="match status" value="1"/>
</dbReference>
<organism evidence="18 19">
    <name type="scientific">Podarcis muralis</name>
    <name type="common">Wall lizard</name>
    <name type="synonym">Lacerta muralis</name>
    <dbReference type="NCBI Taxonomy" id="64176"/>
    <lineage>
        <taxon>Eukaryota</taxon>
        <taxon>Metazoa</taxon>
        <taxon>Chordata</taxon>
        <taxon>Craniata</taxon>
        <taxon>Vertebrata</taxon>
        <taxon>Euteleostomi</taxon>
        <taxon>Lepidosauria</taxon>
        <taxon>Squamata</taxon>
        <taxon>Bifurcata</taxon>
        <taxon>Unidentata</taxon>
        <taxon>Episquamata</taxon>
        <taxon>Laterata</taxon>
        <taxon>Lacertibaenia</taxon>
        <taxon>Lacertidae</taxon>
        <taxon>Podarcis</taxon>
    </lineage>
</organism>
<reference evidence="18" key="3">
    <citation type="submission" date="2025-09" db="UniProtKB">
        <authorList>
            <consortium name="Ensembl"/>
        </authorList>
    </citation>
    <scope>IDENTIFICATION</scope>
</reference>
<gene>
    <name evidence="18" type="primary">MEOX1</name>
</gene>
<keyword evidence="9" id="KW-0010">Activator</keyword>
<dbReference type="PROSITE" id="PS00027">
    <property type="entry name" value="HOMEOBOX_1"/>
    <property type="match status" value="1"/>
</dbReference>
<evidence type="ECO:0000256" key="2">
    <source>
        <dbReference type="ARBA" id="ARBA00004496"/>
    </source>
</evidence>
<feature type="domain" description="Homeobox" evidence="17">
    <location>
        <begin position="165"/>
        <end position="225"/>
    </location>
</feature>
<dbReference type="InterPro" id="IPR020479">
    <property type="entry name" value="HD_metazoa"/>
</dbReference>
<evidence type="ECO:0000256" key="16">
    <source>
        <dbReference type="SAM" id="MobiDB-lite"/>
    </source>
</evidence>
<evidence type="ECO:0000256" key="5">
    <source>
        <dbReference type="ARBA" id="ARBA00022491"/>
    </source>
</evidence>
<evidence type="ECO:0000256" key="1">
    <source>
        <dbReference type="ARBA" id="ARBA00004123"/>
    </source>
</evidence>
<keyword evidence="3" id="KW-0217">Developmental protein</keyword>
<dbReference type="Pfam" id="PF00046">
    <property type="entry name" value="Homeodomain"/>
    <property type="match status" value="1"/>
</dbReference>
<dbReference type="InterPro" id="IPR017970">
    <property type="entry name" value="Homeobox_CS"/>
</dbReference>
<keyword evidence="11 14" id="KW-0539">Nucleus</keyword>
<evidence type="ECO:0000313" key="18">
    <source>
        <dbReference type="Ensembl" id="ENSPMRP00000019100.1"/>
    </source>
</evidence>